<keyword evidence="2" id="KW-1185">Reference proteome</keyword>
<name>A0ABY6BDS2_9GAMM</name>
<dbReference type="InterPro" id="IPR005019">
    <property type="entry name" value="Adenine_glyco"/>
</dbReference>
<proteinExistence type="predicted"/>
<dbReference type="InterPro" id="IPR052891">
    <property type="entry name" value="DNA-3mA_glycosylase"/>
</dbReference>
<dbReference type="InterPro" id="IPR004597">
    <property type="entry name" value="Tag"/>
</dbReference>
<dbReference type="Gene3D" id="1.10.340.30">
    <property type="entry name" value="Hypothetical protein, domain 2"/>
    <property type="match status" value="1"/>
</dbReference>
<evidence type="ECO:0000313" key="2">
    <source>
        <dbReference type="Proteomes" id="UP001064632"/>
    </source>
</evidence>
<gene>
    <name evidence="1" type="ORF">N4264_00580</name>
</gene>
<dbReference type="Pfam" id="PF03352">
    <property type="entry name" value="Adenine_glyco"/>
    <property type="match status" value="1"/>
</dbReference>
<evidence type="ECO:0000313" key="1">
    <source>
        <dbReference type="EMBL" id="UXI68183.1"/>
    </source>
</evidence>
<reference evidence="1" key="1">
    <citation type="submission" date="2022-09" db="EMBL/GenBank/DDBJ databases">
        <title>Tahibacter sp. nov., isolated from a fresh water.</title>
        <authorList>
            <person name="Baek J.H."/>
            <person name="Lee J.K."/>
            <person name="Kim J.M."/>
            <person name="Jeon C.O."/>
        </authorList>
    </citation>
    <scope>NUCLEOTIDE SEQUENCE</scope>
    <source>
        <strain evidence="1">W38</strain>
    </source>
</reference>
<dbReference type="RefSeq" id="WP_261695145.1">
    <property type="nucleotide sequence ID" value="NZ_CP104694.1"/>
</dbReference>
<dbReference type="NCBIfam" id="TIGR00624">
    <property type="entry name" value="tag"/>
    <property type="match status" value="1"/>
</dbReference>
<organism evidence="1 2">
    <name type="scientific">Tahibacter amnicola</name>
    <dbReference type="NCBI Taxonomy" id="2976241"/>
    <lineage>
        <taxon>Bacteria</taxon>
        <taxon>Pseudomonadati</taxon>
        <taxon>Pseudomonadota</taxon>
        <taxon>Gammaproteobacteria</taxon>
        <taxon>Lysobacterales</taxon>
        <taxon>Rhodanobacteraceae</taxon>
        <taxon>Tahibacter</taxon>
    </lineage>
</organism>
<dbReference type="PANTHER" id="PTHR30037">
    <property type="entry name" value="DNA-3-METHYLADENINE GLYCOSYLASE 1"/>
    <property type="match status" value="1"/>
</dbReference>
<dbReference type="EMBL" id="CP104694">
    <property type="protein sequence ID" value="UXI68183.1"/>
    <property type="molecule type" value="Genomic_DNA"/>
</dbReference>
<dbReference type="InterPro" id="IPR011257">
    <property type="entry name" value="DNA_glycosylase"/>
</dbReference>
<dbReference type="SUPFAM" id="SSF48150">
    <property type="entry name" value="DNA-glycosylase"/>
    <property type="match status" value="1"/>
</dbReference>
<sequence>MTTRCAWAENSDIERDYHDTEWGRPLRDEQRLFEFLCLEGAQAGLSWRTVLAKRDNYRRVFHDFAIARCAAMTDAELETVLADPGIVRNRLKVYSVRKNARAALEVIRTEGSLSTFLWRFVGGEPIDNRPRERGDVPATTPASDQMSKALQKRGFTFVGSTICYALMQATGMVNDHQIDCIARQAPGRARRKTA</sequence>
<dbReference type="PANTHER" id="PTHR30037:SF4">
    <property type="entry name" value="DNA-3-METHYLADENINE GLYCOSYLASE I"/>
    <property type="match status" value="1"/>
</dbReference>
<dbReference type="Proteomes" id="UP001064632">
    <property type="component" value="Chromosome"/>
</dbReference>
<protein>
    <submittedName>
        <fullName evidence="1">DNA-3-methyladenine glycosylase I</fullName>
    </submittedName>
</protein>
<accession>A0ABY6BDS2</accession>